<sequence>MEDRKRREEWRRTETAGGAEADPGQRPSQNENYVNMHQIKQACSAGSDPDTTRRRFMEFEFLVDEVHK</sequence>
<feature type="region of interest" description="Disordered" evidence="1">
    <location>
        <begin position="1"/>
        <end position="30"/>
    </location>
</feature>
<dbReference type="Proteomes" id="UP000245119">
    <property type="component" value="Linkage Group LG14"/>
</dbReference>
<dbReference type="EMBL" id="PZQS01000014">
    <property type="protein sequence ID" value="PVD19012.1"/>
    <property type="molecule type" value="Genomic_DNA"/>
</dbReference>
<protein>
    <submittedName>
        <fullName evidence="2">Uncharacterized protein</fullName>
    </submittedName>
</protein>
<comment type="caution">
    <text evidence="2">The sequence shown here is derived from an EMBL/GenBank/DDBJ whole genome shotgun (WGS) entry which is preliminary data.</text>
</comment>
<feature type="compositionally biased region" description="Basic and acidic residues" evidence="1">
    <location>
        <begin position="1"/>
        <end position="14"/>
    </location>
</feature>
<name>A0A2T7ND01_POMCA</name>
<keyword evidence="3" id="KW-1185">Reference proteome</keyword>
<reference evidence="2 3" key="1">
    <citation type="submission" date="2018-04" db="EMBL/GenBank/DDBJ databases">
        <title>The genome of golden apple snail Pomacea canaliculata provides insight into stress tolerance and invasive adaptation.</title>
        <authorList>
            <person name="Liu C."/>
            <person name="Liu B."/>
            <person name="Ren Y."/>
            <person name="Zhang Y."/>
            <person name="Wang H."/>
            <person name="Li S."/>
            <person name="Jiang F."/>
            <person name="Yin L."/>
            <person name="Zhang G."/>
            <person name="Qian W."/>
            <person name="Fan W."/>
        </authorList>
    </citation>
    <scope>NUCLEOTIDE SEQUENCE [LARGE SCALE GENOMIC DNA]</scope>
    <source>
        <strain evidence="2">SZHN2017</strain>
        <tissue evidence="2">Muscle</tissue>
    </source>
</reference>
<dbReference type="AlphaFoldDB" id="A0A2T7ND01"/>
<evidence type="ECO:0000256" key="1">
    <source>
        <dbReference type="SAM" id="MobiDB-lite"/>
    </source>
</evidence>
<evidence type="ECO:0000313" key="3">
    <source>
        <dbReference type="Proteomes" id="UP000245119"/>
    </source>
</evidence>
<evidence type="ECO:0000313" key="2">
    <source>
        <dbReference type="EMBL" id="PVD19012.1"/>
    </source>
</evidence>
<proteinExistence type="predicted"/>
<accession>A0A2T7ND01</accession>
<gene>
    <name evidence="2" type="ORF">C0Q70_21571</name>
</gene>
<organism evidence="2 3">
    <name type="scientific">Pomacea canaliculata</name>
    <name type="common">Golden apple snail</name>
    <dbReference type="NCBI Taxonomy" id="400727"/>
    <lineage>
        <taxon>Eukaryota</taxon>
        <taxon>Metazoa</taxon>
        <taxon>Spiralia</taxon>
        <taxon>Lophotrochozoa</taxon>
        <taxon>Mollusca</taxon>
        <taxon>Gastropoda</taxon>
        <taxon>Caenogastropoda</taxon>
        <taxon>Architaenioglossa</taxon>
        <taxon>Ampullarioidea</taxon>
        <taxon>Ampullariidae</taxon>
        <taxon>Pomacea</taxon>
    </lineage>
</organism>